<evidence type="ECO:0000313" key="5">
    <source>
        <dbReference type="EMBL" id="RIX28042.1"/>
    </source>
</evidence>
<dbReference type="Pfam" id="PF18317">
    <property type="entry name" value="SDH_C"/>
    <property type="match status" value="1"/>
</dbReference>
<dbReference type="Gene3D" id="3.40.50.720">
    <property type="entry name" value="NAD(P)-binding Rossmann-like Domain"/>
    <property type="match status" value="1"/>
</dbReference>
<keyword evidence="2" id="KW-0057">Aromatic amino acid biosynthesis</keyword>
<dbReference type="InterPro" id="IPR013708">
    <property type="entry name" value="Shikimate_DH-bd_N"/>
</dbReference>
<comment type="caution">
    <text evidence="5">The sequence shown here is derived from an EMBL/GenBank/DDBJ whole genome shotgun (WGS) entry which is preliminary data.</text>
</comment>
<dbReference type="InterPro" id="IPR036291">
    <property type="entry name" value="NAD(P)-bd_dom_sf"/>
</dbReference>
<evidence type="ECO:0000256" key="2">
    <source>
        <dbReference type="ARBA" id="ARBA00023141"/>
    </source>
</evidence>
<dbReference type="GO" id="GO:0019632">
    <property type="term" value="P:shikimate metabolic process"/>
    <property type="evidence" value="ECO:0007669"/>
    <property type="project" value="TreeGrafter"/>
</dbReference>
<dbReference type="SUPFAM" id="SSF53223">
    <property type="entry name" value="Aminoacid dehydrogenase-like, N-terminal domain"/>
    <property type="match status" value="1"/>
</dbReference>
<dbReference type="PANTHER" id="PTHR21089">
    <property type="entry name" value="SHIKIMATE DEHYDROGENASE"/>
    <property type="match status" value="1"/>
</dbReference>
<dbReference type="Proteomes" id="UP000265742">
    <property type="component" value="Unassembled WGS sequence"/>
</dbReference>
<dbReference type="PANTHER" id="PTHR21089:SF1">
    <property type="entry name" value="BIFUNCTIONAL 3-DEHYDROQUINATE DEHYDRATASE_SHIKIMATE DEHYDROGENASE, CHLOROPLASTIC"/>
    <property type="match status" value="1"/>
</dbReference>
<keyword evidence="6" id="KW-1185">Reference proteome</keyword>
<gene>
    <name evidence="5" type="ORF">D1781_11105</name>
</gene>
<dbReference type="GO" id="GO:0005829">
    <property type="term" value="C:cytosol"/>
    <property type="evidence" value="ECO:0007669"/>
    <property type="project" value="TreeGrafter"/>
</dbReference>
<evidence type="ECO:0000256" key="1">
    <source>
        <dbReference type="ARBA" id="ARBA00004871"/>
    </source>
</evidence>
<evidence type="ECO:0000313" key="6">
    <source>
        <dbReference type="Proteomes" id="UP000265742"/>
    </source>
</evidence>
<dbReference type="EMBL" id="QXTG01000002">
    <property type="protein sequence ID" value="RIX28042.1"/>
    <property type="molecule type" value="Genomic_DNA"/>
</dbReference>
<proteinExistence type="predicted"/>
<dbReference type="GO" id="GO:0009423">
    <property type="term" value="P:chorismate biosynthetic process"/>
    <property type="evidence" value="ECO:0007669"/>
    <property type="project" value="TreeGrafter"/>
</dbReference>
<keyword evidence="2" id="KW-0028">Amino-acid biosynthesis</keyword>
<evidence type="ECO:0000259" key="3">
    <source>
        <dbReference type="Pfam" id="PF08501"/>
    </source>
</evidence>
<accession>A0A3A1TUZ5</accession>
<dbReference type="AlphaFoldDB" id="A0A3A1TUZ5"/>
<name>A0A3A1TUZ5_9MICO</name>
<comment type="pathway">
    <text evidence="1">Metabolic intermediate biosynthesis; chorismate biosynthesis; chorismate from D-erythrose 4-phosphate and phosphoenolpyruvate: step 4/7.</text>
</comment>
<dbReference type="GO" id="GO:0009073">
    <property type="term" value="P:aromatic amino acid family biosynthetic process"/>
    <property type="evidence" value="ECO:0007669"/>
    <property type="project" value="UniProtKB-KW"/>
</dbReference>
<dbReference type="SUPFAM" id="SSF51735">
    <property type="entry name" value="NAD(P)-binding Rossmann-fold domains"/>
    <property type="match status" value="1"/>
</dbReference>
<feature type="domain" description="SDH C-terminal" evidence="4">
    <location>
        <begin position="226"/>
        <end position="249"/>
    </location>
</feature>
<dbReference type="RefSeq" id="WP_119482352.1">
    <property type="nucleotide sequence ID" value="NZ_QXTG01000002.1"/>
</dbReference>
<dbReference type="InterPro" id="IPR041121">
    <property type="entry name" value="SDH_C"/>
</dbReference>
<reference evidence="6" key="1">
    <citation type="submission" date="2018-09" db="EMBL/GenBank/DDBJ databases">
        <authorList>
            <person name="Kim I."/>
        </authorList>
    </citation>
    <scope>NUCLEOTIDE SEQUENCE [LARGE SCALE GENOMIC DNA]</scope>
    <source>
        <strain evidence="6">DD4a</strain>
    </source>
</reference>
<dbReference type="Gene3D" id="3.40.50.10860">
    <property type="entry name" value="Leucine Dehydrogenase, chain A, domain 1"/>
    <property type="match status" value="1"/>
</dbReference>
<dbReference type="Pfam" id="PF08501">
    <property type="entry name" value="Shikimate_dh_N"/>
    <property type="match status" value="1"/>
</dbReference>
<evidence type="ECO:0000259" key="4">
    <source>
        <dbReference type="Pfam" id="PF18317"/>
    </source>
</evidence>
<feature type="domain" description="Shikimate dehydrogenase substrate binding N-terminal" evidence="3">
    <location>
        <begin position="7"/>
        <end position="88"/>
    </location>
</feature>
<dbReference type="GO" id="GO:0004764">
    <property type="term" value="F:shikimate 3-dehydrogenase (NADP+) activity"/>
    <property type="evidence" value="ECO:0007669"/>
    <property type="project" value="InterPro"/>
</dbReference>
<protein>
    <submittedName>
        <fullName evidence="5">Shikimate dehydrogenase</fullName>
    </submittedName>
</protein>
<sequence length="266" mass="27761">MTGRLAVLGSPIAHSRSPLLHAAAADVLGLDWRYDRIEATEETLPGLLAELGPEWVGLSLTMPLKRAVLPLVREHAPLVDRLGLANTLRLGERPRLANTDVGGVEAVLRDHTGARRAVVLGGGATAASAAEALGRLGVQERVVAARRPEAAARDLAGLADAFVPLDDVDLADADVVVSTLPGHAEAEVPVPGAVAAGTPLLDVAYDPWPTALGARWLGAGGRLLHGLDMLVEQAVLQVRVFTDADPDVPLPREAEVRAAMRAAVGR</sequence>
<dbReference type="InterPro" id="IPR046346">
    <property type="entry name" value="Aminoacid_DH-like_N_sf"/>
</dbReference>
<dbReference type="InterPro" id="IPR022893">
    <property type="entry name" value="Shikimate_DH_fam"/>
</dbReference>
<dbReference type="GO" id="GO:0050661">
    <property type="term" value="F:NADP binding"/>
    <property type="evidence" value="ECO:0007669"/>
    <property type="project" value="TreeGrafter"/>
</dbReference>
<dbReference type="OrthoDB" id="9776868at2"/>
<organism evidence="5 6">
    <name type="scientific">Amnibacterium setariae</name>
    <dbReference type="NCBI Taxonomy" id="2306585"/>
    <lineage>
        <taxon>Bacteria</taxon>
        <taxon>Bacillati</taxon>
        <taxon>Actinomycetota</taxon>
        <taxon>Actinomycetes</taxon>
        <taxon>Micrococcales</taxon>
        <taxon>Microbacteriaceae</taxon>
        <taxon>Amnibacterium</taxon>
    </lineage>
</organism>